<reference evidence="1" key="1">
    <citation type="submission" date="2021-02" db="EMBL/GenBank/DDBJ databases">
        <authorList>
            <person name="Nowell W R."/>
        </authorList>
    </citation>
    <scope>NUCLEOTIDE SEQUENCE</scope>
</reference>
<name>A0A8S2Z750_9BILA</name>
<evidence type="ECO:0000313" key="1">
    <source>
        <dbReference type="EMBL" id="CAF4606624.1"/>
    </source>
</evidence>
<proteinExistence type="predicted"/>
<feature type="non-terminal residue" evidence="1">
    <location>
        <position position="1"/>
    </location>
</feature>
<comment type="caution">
    <text evidence="1">The sequence shown here is derived from an EMBL/GenBank/DDBJ whole genome shotgun (WGS) entry which is preliminary data.</text>
</comment>
<dbReference type="AlphaFoldDB" id="A0A8S2Z750"/>
<dbReference type="EMBL" id="CAJOBI010105113">
    <property type="protein sequence ID" value="CAF4606624.1"/>
    <property type="molecule type" value="Genomic_DNA"/>
</dbReference>
<sequence length="29" mass="3009">ATIGHLLIDAFARPNQKSEVCVGLAGRGD</sequence>
<evidence type="ECO:0000313" key="2">
    <source>
        <dbReference type="Proteomes" id="UP000676336"/>
    </source>
</evidence>
<dbReference type="Proteomes" id="UP000676336">
    <property type="component" value="Unassembled WGS sequence"/>
</dbReference>
<accession>A0A8S2Z750</accession>
<protein>
    <submittedName>
        <fullName evidence="1">Uncharacterized protein</fullName>
    </submittedName>
</protein>
<organism evidence="1 2">
    <name type="scientific">Rotaria magnacalcarata</name>
    <dbReference type="NCBI Taxonomy" id="392030"/>
    <lineage>
        <taxon>Eukaryota</taxon>
        <taxon>Metazoa</taxon>
        <taxon>Spiralia</taxon>
        <taxon>Gnathifera</taxon>
        <taxon>Rotifera</taxon>
        <taxon>Eurotatoria</taxon>
        <taxon>Bdelloidea</taxon>
        <taxon>Philodinida</taxon>
        <taxon>Philodinidae</taxon>
        <taxon>Rotaria</taxon>
    </lineage>
</organism>
<gene>
    <name evidence="1" type="ORF">SMN809_LOCUS39297</name>
</gene>